<name>A0A6C1E9I7_SACPS</name>
<dbReference type="Proteomes" id="UP000501346">
    <property type="component" value="Chromosome SeVIII-SeXV"/>
</dbReference>
<proteinExistence type="predicted"/>
<organism evidence="1 2">
    <name type="scientific">Saccharomyces pastorianus</name>
    <name type="common">Lager yeast</name>
    <name type="synonym">Saccharomyces cerevisiae x Saccharomyces eubayanus</name>
    <dbReference type="NCBI Taxonomy" id="27292"/>
    <lineage>
        <taxon>Eukaryota</taxon>
        <taxon>Fungi</taxon>
        <taxon>Dikarya</taxon>
        <taxon>Ascomycota</taxon>
        <taxon>Saccharomycotina</taxon>
        <taxon>Saccharomycetes</taxon>
        <taxon>Saccharomycetales</taxon>
        <taxon>Saccharomycetaceae</taxon>
        <taxon>Saccharomyces</taxon>
    </lineage>
</organism>
<gene>
    <name evidence="1" type="primary">CBP2_2</name>
    <name evidence="1" type="ORF">GRS66_007918</name>
</gene>
<dbReference type="AlphaFoldDB" id="A0A6C1E9I7"/>
<accession>A0A6C1E9I7</accession>
<sequence length="656" mass="76054">MVKSSGKESKEPAKGKVRGKIYRVGRMVNWQTLFLVSLRREGSSSRYKYKSNIERITHQAFLRSKKAFKRAQPAYEYCDIGGELYYASLVDLQKLLLQDINAPNGHVLKIVRTDLIKKSRNNRVQHWDQILPIFSHPLSLYEAPLGVMNKDYKPSFEWQQLITVRSKGEKYQLQRVIWPKSVLANFCRGIGVKKTTYDRLLKQNDEQVPVFVNPANAKPLPLFEITDDTEIGEFDGIGIFPYFVEEHQRFFITEVDKLKTKLISPLCSPNEKTRIDKANSGRLLGDEKGKPFHSDTKGTAKQVANGNIATLRQLLNGSIGQKTLWSKQTTKDRTCPGDVLRATVLSNDFSMRQLKNEFCKNFILYNIFTILQRNKKNIRSDTSGTDISASSFDWKVWDSYIWKQYQETESMGIPMSQAGLINYKAKYDLFLQDLQTYSTLIISEMKWNQFSIFHNDKISLSRFEHIGLILQTILTNSRMIKVFQPNLCKFMQDDLRSTFLESINFVDSISKTVEPSFTNEQSLQSASALWKLTNQLLFFENEIYAENFRVNRPNQIRSLTVSENFKIVILDKLNAVPETFKTLLKFMTQISTYFVEDLTDIELHGHMHCIEKKMLDKSTFMYLYELKYNEAPKMIPPPEEKIVDNIIDLLSNDKEN</sequence>
<evidence type="ECO:0000313" key="1">
    <source>
        <dbReference type="EMBL" id="QID85347.1"/>
    </source>
</evidence>
<evidence type="ECO:0000313" key="2">
    <source>
        <dbReference type="Proteomes" id="UP000501346"/>
    </source>
</evidence>
<dbReference type="EMBL" id="CP049005">
    <property type="protein sequence ID" value="QID85347.1"/>
    <property type="molecule type" value="Genomic_DNA"/>
</dbReference>
<keyword evidence="2" id="KW-1185">Reference proteome</keyword>
<reference evidence="1 2" key="1">
    <citation type="journal article" date="2019" name="BMC Genomics">
        <title>Chromosome level assembly and comparative genome analysis confirm lager-brewing yeasts originated from a single hybridization.</title>
        <authorList>
            <person name="Salazar A.N."/>
            <person name="Gorter de Vries A.R."/>
            <person name="van den Broek M."/>
            <person name="Brouwers N."/>
            <person name="de la Torre Cortes P."/>
            <person name="Kuijpers N.G.A."/>
            <person name="Daran J.G."/>
            <person name="Abeel T."/>
        </authorList>
    </citation>
    <scope>NUCLEOTIDE SEQUENCE [LARGE SCALE GENOMIC DNA]</scope>
    <source>
        <strain evidence="1 2">CBS 1483</strain>
    </source>
</reference>
<dbReference type="OrthoDB" id="4069973at2759"/>
<protein>
    <submittedName>
        <fullName evidence="1">Cytochrome B mRNA processing</fullName>
    </submittedName>
</protein>